<evidence type="ECO:0000256" key="1">
    <source>
        <dbReference type="SAM" id="Phobius"/>
    </source>
</evidence>
<dbReference type="Proteomes" id="UP000315295">
    <property type="component" value="Unassembled WGS sequence"/>
</dbReference>
<organism evidence="2 3">
    <name type="scientific">Malus baccata</name>
    <name type="common">Siberian crab apple</name>
    <name type="synonym">Pyrus baccata</name>
    <dbReference type="NCBI Taxonomy" id="106549"/>
    <lineage>
        <taxon>Eukaryota</taxon>
        <taxon>Viridiplantae</taxon>
        <taxon>Streptophyta</taxon>
        <taxon>Embryophyta</taxon>
        <taxon>Tracheophyta</taxon>
        <taxon>Spermatophyta</taxon>
        <taxon>Magnoliopsida</taxon>
        <taxon>eudicotyledons</taxon>
        <taxon>Gunneridae</taxon>
        <taxon>Pentapetalae</taxon>
        <taxon>rosids</taxon>
        <taxon>fabids</taxon>
        <taxon>Rosales</taxon>
        <taxon>Rosaceae</taxon>
        <taxon>Amygdaloideae</taxon>
        <taxon>Maleae</taxon>
        <taxon>Malus</taxon>
    </lineage>
</organism>
<evidence type="ECO:0000313" key="2">
    <source>
        <dbReference type="EMBL" id="TQD82357.1"/>
    </source>
</evidence>
<reference evidence="2 3" key="1">
    <citation type="journal article" date="2019" name="G3 (Bethesda)">
        <title>Sequencing of a Wild Apple (Malus baccata) Genome Unravels the Differences Between Cultivated and Wild Apple Species Regarding Disease Resistance and Cold Tolerance.</title>
        <authorList>
            <person name="Chen X."/>
        </authorList>
    </citation>
    <scope>NUCLEOTIDE SEQUENCE [LARGE SCALE GENOMIC DNA]</scope>
    <source>
        <strain evidence="3">cv. Shandingzi</strain>
        <tissue evidence="2">Leaves</tissue>
    </source>
</reference>
<keyword evidence="1" id="KW-0472">Membrane</keyword>
<proteinExistence type="predicted"/>
<keyword evidence="1" id="KW-1133">Transmembrane helix</keyword>
<dbReference type="EMBL" id="VIEB01000725">
    <property type="protein sequence ID" value="TQD82357.1"/>
    <property type="molecule type" value="Genomic_DNA"/>
</dbReference>
<feature type="transmembrane region" description="Helical" evidence="1">
    <location>
        <begin position="6"/>
        <end position="24"/>
    </location>
</feature>
<name>A0A540L7A8_MALBA</name>
<keyword evidence="3" id="KW-1185">Reference proteome</keyword>
<dbReference type="AlphaFoldDB" id="A0A540L7A8"/>
<evidence type="ECO:0000313" key="3">
    <source>
        <dbReference type="Proteomes" id="UP000315295"/>
    </source>
</evidence>
<gene>
    <name evidence="2" type="ORF">C1H46_032093</name>
</gene>
<keyword evidence="1" id="KW-0812">Transmembrane</keyword>
<protein>
    <submittedName>
        <fullName evidence="2">Uncharacterized protein</fullName>
    </submittedName>
</protein>
<sequence length="115" mass="13293">MTKTGMVYVLFFYVYVLSALQTHLRRPPENPRRNFDRRPTPDLNIVLTLQIPPSNPFQPFFPKALLPIISTTAATTLPQSTTHFPPKSHLKLFQFQTRHARRRSVPHAYPLPDSV</sequence>
<accession>A0A540L7A8</accession>
<comment type="caution">
    <text evidence="2">The sequence shown here is derived from an EMBL/GenBank/DDBJ whole genome shotgun (WGS) entry which is preliminary data.</text>
</comment>